<dbReference type="OrthoDB" id="1357902at2"/>
<protein>
    <submittedName>
        <fullName evidence="1">Uncharacterized protein</fullName>
    </submittedName>
</protein>
<dbReference type="EMBL" id="LT838813">
    <property type="protein sequence ID" value="SMD45752.1"/>
    <property type="molecule type" value="Genomic_DNA"/>
</dbReference>
<sequence>MVNIKDYPLFIPPKEVNSKKPREWSYTEAKVYFDWFMSVKDDRVEYLLTVLDEDLTCDNEKSLKRIGQKVFDLLHKEPFSTDESSGKVITNKGLALAADISL</sequence>
<reference evidence="2" key="1">
    <citation type="submission" date="2017-04" db="EMBL/GenBank/DDBJ databases">
        <authorList>
            <person name="Varghese N."/>
            <person name="Submissions S."/>
        </authorList>
    </citation>
    <scope>NUCLEOTIDE SEQUENCE [LARGE SCALE GENOMIC DNA]</scope>
    <source>
        <strain evidence="2">DSM 16537</strain>
    </source>
</reference>
<dbReference type="AlphaFoldDB" id="A0A1W2HAJ2"/>
<dbReference type="RefSeq" id="WP_084122731.1">
    <property type="nucleotide sequence ID" value="NZ_LT838813.1"/>
</dbReference>
<name>A0A1W2HAJ2_9BACT</name>
<dbReference type="Proteomes" id="UP000192333">
    <property type="component" value="Chromosome I"/>
</dbReference>
<accession>A0A1W2HAJ2</accession>
<gene>
    <name evidence="1" type="ORF">SAMN00777080_4419</name>
</gene>
<evidence type="ECO:0000313" key="1">
    <source>
        <dbReference type="EMBL" id="SMD45752.1"/>
    </source>
</evidence>
<organism evidence="1 2">
    <name type="scientific">Aquiflexum balticum DSM 16537</name>
    <dbReference type="NCBI Taxonomy" id="758820"/>
    <lineage>
        <taxon>Bacteria</taxon>
        <taxon>Pseudomonadati</taxon>
        <taxon>Bacteroidota</taxon>
        <taxon>Cytophagia</taxon>
        <taxon>Cytophagales</taxon>
        <taxon>Cyclobacteriaceae</taxon>
        <taxon>Aquiflexum</taxon>
    </lineage>
</organism>
<evidence type="ECO:0000313" key="2">
    <source>
        <dbReference type="Proteomes" id="UP000192333"/>
    </source>
</evidence>
<proteinExistence type="predicted"/>
<keyword evidence="2" id="KW-1185">Reference proteome</keyword>